<dbReference type="Proteomes" id="UP001152422">
    <property type="component" value="Unassembled WGS sequence"/>
</dbReference>
<comment type="caution">
    <text evidence="1">The sequence shown here is derived from an EMBL/GenBank/DDBJ whole genome shotgun (WGS) entry which is preliminary data.</text>
</comment>
<sequence>MCLEQKHLEELNNGYGSVNVTTKNGILAVVNFRNEYYEIYKKDGHGFLVLTANDEIELAEVIAHLDKQ</sequence>
<dbReference type="AlphaFoldDB" id="A0A9X4L5Y0"/>
<evidence type="ECO:0000313" key="1">
    <source>
        <dbReference type="EMBL" id="MDG0846995.1"/>
    </source>
</evidence>
<reference evidence="1" key="1">
    <citation type="submission" date="2022-05" db="EMBL/GenBank/DDBJ databases">
        <title>Comparative genomics of Staphylococcus equorum isolates.</title>
        <authorList>
            <person name="Luelf R.H."/>
        </authorList>
    </citation>
    <scope>NUCLEOTIDE SEQUENCE</scope>
    <source>
        <strain evidence="1">TMW 2.2497</strain>
    </source>
</reference>
<evidence type="ECO:0000313" key="2">
    <source>
        <dbReference type="Proteomes" id="UP001152422"/>
    </source>
</evidence>
<organism evidence="1 2">
    <name type="scientific">Staphylococcus equorum</name>
    <dbReference type="NCBI Taxonomy" id="246432"/>
    <lineage>
        <taxon>Bacteria</taxon>
        <taxon>Bacillati</taxon>
        <taxon>Bacillota</taxon>
        <taxon>Bacilli</taxon>
        <taxon>Bacillales</taxon>
        <taxon>Staphylococcaceae</taxon>
        <taxon>Staphylococcus</taxon>
    </lineage>
</organism>
<name>A0A9X4L5Y0_9STAP</name>
<gene>
    <name evidence="1" type="ORF">M4L89_12230</name>
</gene>
<protein>
    <submittedName>
        <fullName evidence="1">Uncharacterized protein</fullName>
    </submittedName>
</protein>
<keyword evidence="2" id="KW-1185">Reference proteome</keyword>
<dbReference type="EMBL" id="JAMBQA010000008">
    <property type="protein sequence ID" value="MDG0846995.1"/>
    <property type="molecule type" value="Genomic_DNA"/>
</dbReference>
<accession>A0A9X4L5Y0</accession>
<proteinExistence type="predicted"/>
<dbReference type="RefSeq" id="WP_107518095.1">
    <property type="nucleotide sequence ID" value="NZ_JAMBPY010000008.1"/>
</dbReference>